<dbReference type="Gene3D" id="3.30.420.40">
    <property type="match status" value="2"/>
</dbReference>
<sequence>MTGRTAIGIDLGTTYSCVGVWQHGKVEIIANDQGNRTTPSYVAFTDTERLIGDAAKNQVAMNPVNTVFDAKRLIGRRFDDDKTQADIKHWPFTVISDGGKPKIQVEFKGERKVFAPEEISSMVLTKMKEIAEAYLGRNVTDAVITVPAYFNDSQRQATKDAGVIAGLNVMRIINEPTAAALAYGLDKNLKGERNVLIFDLGGGTFDVSILQIDEGSIFEVKSTAGDTHLGGEDFDNRLVSHLADEFKRKTKKDVRANPRALRRLRTAAERAKRTLSSSSEATLEIDALVDGIDFYTRVSRARFEELCADLFRSTLQPVEKALADAKLDKGDIQDVVLVGGSTRIPKIQSLLQNFFCGKPLNLSINPDEAVAYGAAVQAAILSGDTSSAIQDVLLVDVTPLSLGIETAGGVMTKIVERNSTIPCKQTQTFTTYADNQPAVTVQVFEGERALTKDNNLLGTFNLTGIPPAARGVPKIEVTFDMDANGILNVSAKDNSSGRSKNIVIKNDKGRLSQAEIDRMLSEAERYKEEDERQKVKIAAKNQLESYVFGVKQALDEAGDKLTESEKNAVKKECEAVIQWLDSNQLAEKEEYEFKLKEIQNSCSALMLKIHGAGQPGATNAPPGANGFPGACPRGPTVEEVD</sequence>
<keyword evidence="4" id="KW-0346">Stress response</keyword>
<dbReference type="GO" id="GO:0140662">
    <property type="term" value="F:ATP-dependent protein folding chaperone"/>
    <property type="evidence" value="ECO:0007669"/>
    <property type="project" value="InterPro"/>
</dbReference>
<keyword evidence="8" id="KW-1185">Reference proteome</keyword>
<dbReference type="FunFam" id="3.30.420.40:FF:000026">
    <property type="entry name" value="Heat shock protein 70"/>
    <property type="match status" value="1"/>
</dbReference>
<dbReference type="Proteomes" id="UP000007819">
    <property type="component" value="Chromosome A1"/>
</dbReference>
<dbReference type="InterPro" id="IPR029048">
    <property type="entry name" value="HSP70_C_sf"/>
</dbReference>
<dbReference type="Gene3D" id="3.30.30.30">
    <property type="match status" value="1"/>
</dbReference>
<dbReference type="GO" id="GO:0006950">
    <property type="term" value="P:response to stress"/>
    <property type="evidence" value="ECO:0007669"/>
    <property type="project" value="UniProtKB-ARBA"/>
</dbReference>
<reference evidence="8" key="1">
    <citation type="submission" date="2010-06" db="EMBL/GenBank/DDBJ databases">
        <authorList>
            <person name="Jiang H."/>
            <person name="Abraham K."/>
            <person name="Ali S."/>
            <person name="Alsbrooks S.L."/>
            <person name="Anim B.N."/>
            <person name="Anosike U.S."/>
            <person name="Attaway T."/>
            <person name="Bandaranaike D.P."/>
            <person name="Battles P.K."/>
            <person name="Bell S.N."/>
            <person name="Bell A.V."/>
            <person name="Beltran B."/>
            <person name="Bickham C."/>
            <person name="Bustamante Y."/>
            <person name="Caleb T."/>
            <person name="Canada A."/>
            <person name="Cardenas V."/>
            <person name="Carter K."/>
            <person name="Chacko J."/>
            <person name="Chandrabose M.N."/>
            <person name="Chavez D."/>
            <person name="Chavez A."/>
            <person name="Chen L."/>
            <person name="Chu H.-S."/>
            <person name="Claassen K.J."/>
            <person name="Cockrell R."/>
            <person name="Collins M."/>
            <person name="Cooper J.A."/>
            <person name="Cree A."/>
            <person name="Curry S.M."/>
            <person name="Da Y."/>
            <person name="Dao M.D."/>
            <person name="Das B."/>
            <person name="Davila M.-L."/>
            <person name="Davy-Carroll L."/>
            <person name="Denson S."/>
            <person name="Dinh H."/>
            <person name="Ebong V.E."/>
            <person name="Edwards J.R."/>
            <person name="Egan A."/>
            <person name="El-Daye J."/>
            <person name="Escobedo L."/>
            <person name="Fernandez S."/>
            <person name="Fernando P.R."/>
            <person name="Flagg N."/>
            <person name="Forbes L.D."/>
            <person name="Fowler R.G."/>
            <person name="Fu Q."/>
            <person name="Gabisi R.A."/>
            <person name="Ganer J."/>
            <person name="Garbino Pronczuk A."/>
            <person name="Garcia R.M."/>
            <person name="Garner T."/>
            <person name="Garrett T.E."/>
            <person name="Gonzalez D.A."/>
            <person name="Hamid H."/>
            <person name="Hawkins E.S."/>
            <person name="Hirani K."/>
            <person name="Hogues M.E."/>
            <person name="Hollins B."/>
            <person name="Hsiao C.-H."/>
            <person name="Jabil R."/>
            <person name="James M.L."/>
            <person name="Jhangiani S.N."/>
            <person name="Johnson B."/>
            <person name="Johnson Q."/>
            <person name="Joshi V."/>
            <person name="Kalu J.B."/>
            <person name="Kam C."/>
            <person name="Kashfia A."/>
            <person name="Keebler J."/>
            <person name="Kisamo H."/>
            <person name="Kovar C.L."/>
            <person name="Lago L.A."/>
            <person name="Lai C.-Y."/>
            <person name="Laidlaw J."/>
            <person name="Lara F."/>
            <person name="Le T.-K."/>
            <person name="Lee S.L."/>
            <person name="Legall F.H."/>
            <person name="Lemon S.J."/>
            <person name="Lewis L.R."/>
            <person name="Li B."/>
            <person name="Liu Y."/>
            <person name="Liu Y.-S."/>
            <person name="Lopez J."/>
            <person name="Lozado R.J."/>
            <person name="Lu J."/>
            <person name="Madu R.C."/>
            <person name="Maheshwari M."/>
            <person name="Maheshwari R."/>
            <person name="Malloy K."/>
            <person name="Martinez E."/>
            <person name="Mathew T."/>
            <person name="Mercado I.C."/>
            <person name="Mercado C."/>
            <person name="Meyer B."/>
            <person name="Montgomery K."/>
            <person name="Morgan M.B."/>
            <person name="Munidasa M."/>
            <person name="Nazareth L.V."/>
            <person name="Nelson J."/>
            <person name="Ng B.M."/>
            <person name="Nguyen N.B."/>
            <person name="Nguyen P.Q."/>
            <person name="Nguyen T."/>
            <person name="Obregon M."/>
            <person name="Okwuonu G.O."/>
            <person name="Onwere C.G."/>
            <person name="Orozco G."/>
            <person name="Parra A."/>
            <person name="Patel S."/>
            <person name="Patil S."/>
            <person name="Perez A."/>
            <person name="Perez Y."/>
            <person name="Pham C."/>
            <person name="Primus E.L."/>
            <person name="Pu L.-L."/>
            <person name="Puazo M."/>
            <person name="Qin X."/>
            <person name="Quiroz J.B."/>
            <person name="Reese J."/>
            <person name="Richards S."/>
            <person name="Rives C.M."/>
            <person name="Robberts R."/>
            <person name="Ruiz S.J."/>
            <person name="Ruiz M.J."/>
            <person name="Santibanez J."/>
            <person name="Schneider B.W."/>
            <person name="Sisson I."/>
            <person name="Smith M."/>
            <person name="Sodergren E."/>
            <person name="Song X.-Z."/>
            <person name="Song B.B."/>
            <person name="Summersgill H."/>
            <person name="Thelus R."/>
            <person name="Thornton R.D."/>
            <person name="Trejos Z.Y."/>
            <person name="Usmani K."/>
            <person name="Vattathil S."/>
            <person name="Villasana D."/>
            <person name="Walker D.L."/>
            <person name="Wang S."/>
            <person name="Wang K."/>
            <person name="White C.S."/>
            <person name="Williams A.C."/>
            <person name="Williamson J."/>
            <person name="Wilson K."/>
            <person name="Woghiren I.O."/>
            <person name="Woodworth J.R."/>
            <person name="Worley K.C."/>
            <person name="Wright R.A."/>
            <person name="Wu W."/>
            <person name="Young L."/>
            <person name="Zhang L."/>
            <person name="Zhang J."/>
            <person name="Zhu Y."/>
            <person name="Muzny D.M."/>
            <person name="Weinstock G."/>
            <person name="Gibbs R.A."/>
        </authorList>
    </citation>
    <scope>NUCLEOTIDE SEQUENCE [LARGE SCALE GENOMIC DNA]</scope>
    <source>
        <strain evidence="8">LSR1</strain>
    </source>
</reference>
<dbReference type="PROSITE" id="PS01036">
    <property type="entry name" value="HSP70_3"/>
    <property type="match status" value="1"/>
</dbReference>
<dbReference type="FunFam" id="3.30.30.30:FF:000001">
    <property type="entry name" value="heat shock 70 kDa protein-like"/>
    <property type="match status" value="1"/>
</dbReference>
<dbReference type="FunFam" id="3.90.640.10:FF:000002">
    <property type="entry name" value="Heat shock 70 kDa"/>
    <property type="match status" value="1"/>
</dbReference>
<dbReference type="Gene3D" id="3.90.640.10">
    <property type="entry name" value="Actin, Chain A, domain 4"/>
    <property type="match status" value="1"/>
</dbReference>
<dbReference type="PRINTS" id="PR00301">
    <property type="entry name" value="HEATSHOCK70"/>
</dbReference>
<feature type="region of interest" description="Disordered" evidence="6">
    <location>
        <begin position="616"/>
        <end position="641"/>
    </location>
</feature>
<dbReference type="FunFam" id="2.60.34.10:FF:000002">
    <property type="entry name" value="Heat shock 70 kDa"/>
    <property type="match status" value="1"/>
</dbReference>
<evidence type="ECO:0000256" key="2">
    <source>
        <dbReference type="ARBA" id="ARBA00022741"/>
    </source>
</evidence>
<dbReference type="PANTHER" id="PTHR19375">
    <property type="entry name" value="HEAT SHOCK PROTEIN 70KDA"/>
    <property type="match status" value="1"/>
</dbReference>
<dbReference type="OMA" id="SWIDCNS"/>
<evidence type="ECO:0000313" key="7">
    <source>
        <dbReference type="EnsemblMetazoa" id="XP_008190051.1"/>
    </source>
</evidence>
<dbReference type="NCBIfam" id="NF001413">
    <property type="entry name" value="PRK00290.1"/>
    <property type="match status" value="1"/>
</dbReference>
<organism evidence="7 8">
    <name type="scientific">Acyrthosiphon pisum</name>
    <name type="common">Pea aphid</name>
    <dbReference type="NCBI Taxonomy" id="7029"/>
    <lineage>
        <taxon>Eukaryota</taxon>
        <taxon>Metazoa</taxon>
        <taxon>Ecdysozoa</taxon>
        <taxon>Arthropoda</taxon>
        <taxon>Hexapoda</taxon>
        <taxon>Insecta</taxon>
        <taxon>Pterygota</taxon>
        <taxon>Neoptera</taxon>
        <taxon>Paraneoptera</taxon>
        <taxon>Hemiptera</taxon>
        <taxon>Sternorrhyncha</taxon>
        <taxon>Aphidomorpha</taxon>
        <taxon>Aphidoidea</taxon>
        <taxon>Aphididae</taxon>
        <taxon>Macrosiphini</taxon>
        <taxon>Acyrthosiphon</taxon>
    </lineage>
</organism>
<evidence type="ECO:0000256" key="4">
    <source>
        <dbReference type="ARBA" id="ARBA00023016"/>
    </source>
</evidence>
<dbReference type="SUPFAM" id="SSF53067">
    <property type="entry name" value="Actin-like ATPase domain"/>
    <property type="match status" value="2"/>
</dbReference>
<dbReference type="CDD" id="cd10233">
    <property type="entry name" value="ASKHA_NBD_HSP70_HSPA1"/>
    <property type="match status" value="1"/>
</dbReference>
<dbReference type="InterPro" id="IPR013126">
    <property type="entry name" value="Hsp_70_fam"/>
</dbReference>
<evidence type="ECO:0000256" key="5">
    <source>
        <dbReference type="RuleBase" id="RU003322"/>
    </source>
</evidence>
<evidence type="ECO:0000256" key="1">
    <source>
        <dbReference type="ARBA" id="ARBA00007381"/>
    </source>
</evidence>
<dbReference type="Gene3D" id="2.60.34.10">
    <property type="entry name" value="Substrate Binding Domain Of DNAk, Chain A, domain 1"/>
    <property type="match status" value="1"/>
</dbReference>
<name>A0A8R2FFI7_ACYPI</name>
<dbReference type="SUPFAM" id="SSF100934">
    <property type="entry name" value="Heat shock protein 70kD (HSP70), C-terminal subdomain"/>
    <property type="match status" value="1"/>
</dbReference>
<evidence type="ECO:0000256" key="6">
    <source>
        <dbReference type="SAM" id="MobiDB-lite"/>
    </source>
</evidence>
<dbReference type="PROSITE" id="PS00329">
    <property type="entry name" value="HSP70_2"/>
    <property type="match status" value="1"/>
</dbReference>
<dbReference type="FunFam" id="3.30.420.40:FF:000172">
    <property type="entry name" value="Heat shock 70 kDa protein"/>
    <property type="match status" value="1"/>
</dbReference>
<dbReference type="SUPFAM" id="SSF100920">
    <property type="entry name" value="Heat shock protein 70kD (HSP70), peptide-binding domain"/>
    <property type="match status" value="1"/>
</dbReference>
<dbReference type="AlphaFoldDB" id="A0A8R2FFI7"/>
<reference evidence="7" key="2">
    <citation type="submission" date="2022-06" db="UniProtKB">
        <authorList>
            <consortium name="EnsemblMetazoa"/>
        </authorList>
    </citation>
    <scope>IDENTIFICATION</scope>
</reference>
<dbReference type="GeneID" id="100167145"/>
<dbReference type="Gene3D" id="1.20.1270.10">
    <property type="match status" value="1"/>
</dbReference>
<dbReference type="RefSeq" id="XP_008190051.1">
    <property type="nucleotide sequence ID" value="XM_008191829.2"/>
</dbReference>
<evidence type="ECO:0000256" key="3">
    <source>
        <dbReference type="ARBA" id="ARBA00022840"/>
    </source>
</evidence>
<dbReference type="KEGG" id="api:100167145"/>
<keyword evidence="2 5" id="KW-0547">Nucleotide-binding</keyword>
<dbReference type="PROSITE" id="PS00297">
    <property type="entry name" value="HSP70_1"/>
    <property type="match status" value="1"/>
</dbReference>
<dbReference type="InterPro" id="IPR018181">
    <property type="entry name" value="Heat_shock_70_CS"/>
</dbReference>
<dbReference type="OrthoDB" id="2401965at2759"/>
<keyword evidence="3 5" id="KW-0067">ATP-binding</keyword>
<protein>
    <submittedName>
        <fullName evidence="7">Uncharacterized protein</fullName>
    </submittedName>
</protein>
<dbReference type="EnsemblMetazoa" id="XM_008191829.3">
    <property type="protein sequence ID" value="XP_008190051.1"/>
    <property type="gene ID" value="LOC100167145"/>
</dbReference>
<dbReference type="InterPro" id="IPR029047">
    <property type="entry name" value="HSP70_peptide-bd_sf"/>
</dbReference>
<dbReference type="FunFam" id="1.20.1270.10:FF:000024">
    <property type="entry name" value="Heat shock protein 70"/>
    <property type="match status" value="1"/>
</dbReference>
<accession>A0A8R2FFI7</accession>
<comment type="similarity">
    <text evidence="1 5">Belongs to the heat shock protein 70 family.</text>
</comment>
<dbReference type="InterPro" id="IPR043129">
    <property type="entry name" value="ATPase_NBD"/>
</dbReference>
<evidence type="ECO:0000313" key="8">
    <source>
        <dbReference type="Proteomes" id="UP000007819"/>
    </source>
</evidence>
<dbReference type="Pfam" id="PF00012">
    <property type="entry name" value="HSP70"/>
    <property type="match status" value="1"/>
</dbReference>
<proteinExistence type="inferred from homology"/>
<dbReference type="GO" id="GO:0005524">
    <property type="term" value="F:ATP binding"/>
    <property type="evidence" value="ECO:0007669"/>
    <property type="project" value="UniProtKB-KW"/>
</dbReference>